<organism evidence="5 6">
    <name type="scientific">Nitrincola tibetensis</name>
    <dbReference type="NCBI Taxonomy" id="2219697"/>
    <lineage>
        <taxon>Bacteria</taxon>
        <taxon>Pseudomonadati</taxon>
        <taxon>Pseudomonadota</taxon>
        <taxon>Gammaproteobacteria</taxon>
        <taxon>Oceanospirillales</taxon>
        <taxon>Oceanospirillaceae</taxon>
        <taxon>Nitrincola</taxon>
    </lineage>
</organism>
<evidence type="ECO:0000313" key="6">
    <source>
        <dbReference type="Proteomes" id="UP000250744"/>
    </source>
</evidence>
<dbReference type="Proteomes" id="UP000250744">
    <property type="component" value="Unassembled WGS sequence"/>
</dbReference>
<reference evidence="5 6" key="1">
    <citation type="submission" date="2018-06" db="EMBL/GenBank/DDBJ databases">
        <title>Nitrincola tibetense sp. nov., isolated from Lake XuguoCo on Tibetan Plateau.</title>
        <authorList>
            <person name="Xing P."/>
        </authorList>
    </citation>
    <scope>NUCLEOTIDE SEQUENCE [LARGE SCALE GENOMIC DNA]</scope>
    <source>
        <strain evidence="6">xg18</strain>
    </source>
</reference>
<evidence type="ECO:0000256" key="1">
    <source>
        <dbReference type="ARBA" id="ARBA00001946"/>
    </source>
</evidence>
<dbReference type="EMBL" id="QKRX01000002">
    <property type="protein sequence ID" value="RAU19347.1"/>
    <property type="molecule type" value="Genomic_DNA"/>
</dbReference>
<dbReference type="SUPFAM" id="SSF55785">
    <property type="entry name" value="PYP-like sensor domain (PAS domain)"/>
    <property type="match status" value="1"/>
</dbReference>
<dbReference type="CDD" id="cd01949">
    <property type="entry name" value="GGDEF"/>
    <property type="match status" value="1"/>
</dbReference>
<accession>A0A364NR44</accession>
<comment type="cofactor">
    <cofactor evidence="1">
        <name>Mg(2+)</name>
        <dbReference type="ChEBI" id="CHEBI:18420"/>
    </cofactor>
</comment>
<dbReference type="InterPro" id="IPR043128">
    <property type="entry name" value="Rev_trsase/Diguanyl_cyclase"/>
</dbReference>
<dbReference type="GO" id="GO:1902201">
    <property type="term" value="P:negative regulation of bacterial-type flagellum-dependent cell motility"/>
    <property type="evidence" value="ECO:0007669"/>
    <property type="project" value="TreeGrafter"/>
</dbReference>
<evidence type="ECO:0000256" key="2">
    <source>
        <dbReference type="ARBA" id="ARBA00012528"/>
    </source>
</evidence>
<dbReference type="GO" id="GO:0043709">
    <property type="term" value="P:cell adhesion involved in single-species biofilm formation"/>
    <property type="evidence" value="ECO:0007669"/>
    <property type="project" value="TreeGrafter"/>
</dbReference>
<evidence type="ECO:0000313" key="5">
    <source>
        <dbReference type="EMBL" id="RAU19347.1"/>
    </source>
</evidence>
<dbReference type="AlphaFoldDB" id="A0A364NR44"/>
<keyword evidence="6" id="KW-1185">Reference proteome</keyword>
<proteinExistence type="predicted"/>
<dbReference type="PANTHER" id="PTHR45138">
    <property type="entry name" value="REGULATORY COMPONENTS OF SENSORY TRANSDUCTION SYSTEM"/>
    <property type="match status" value="1"/>
</dbReference>
<dbReference type="Gene3D" id="3.30.450.20">
    <property type="entry name" value="PAS domain"/>
    <property type="match status" value="1"/>
</dbReference>
<dbReference type="GO" id="GO:0052621">
    <property type="term" value="F:diguanylate cyclase activity"/>
    <property type="evidence" value="ECO:0007669"/>
    <property type="project" value="UniProtKB-EC"/>
</dbReference>
<evidence type="ECO:0000256" key="3">
    <source>
        <dbReference type="ARBA" id="ARBA00034247"/>
    </source>
</evidence>
<dbReference type="EC" id="2.7.7.65" evidence="2"/>
<dbReference type="GO" id="GO:0005886">
    <property type="term" value="C:plasma membrane"/>
    <property type="evidence" value="ECO:0007669"/>
    <property type="project" value="TreeGrafter"/>
</dbReference>
<dbReference type="InterPro" id="IPR029787">
    <property type="entry name" value="Nucleotide_cyclase"/>
</dbReference>
<comment type="catalytic activity">
    <reaction evidence="3">
        <text>2 GTP = 3',3'-c-di-GMP + 2 diphosphate</text>
        <dbReference type="Rhea" id="RHEA:24898"/>
        <dbReference type="ChEBI" id="CHEBI:33019"/>
        <dbReference type="ChEBI" id="CHEBI:37565"/>
        <dbReference type="ChEBI" id="CHEBI:58805"/>
        <dbReference type="EC" id="2.7.7.65"/>
    </reaction>
</comment>
<feature type="domain" description="GGDEF" evidence="4">
    <location>
        <begin position="169"/>
        <end position="300"/>
    </location>
</feature>
<dbReference type="SUPFAM" id="SSF55073">
    <property type="entry name" value="Nucleotide cyclase"/>
    <property type="match status" value="1"/>
</dbReference>
<gene>
    <name evidence="5" type="ORF">DN062_03555</name>
</gene>
<evidence type="ECO:0000259" key="4">
    <source>
        <dbReference type="PROSITE" id="PS50887"/>
    </source>
</evidence>
<comment type="caution">
    <text evidence="5">The sequence shown here is derived from an EMBL/GenBank/DDBJ whole genome shotgun (WGS) entry which is preliminary data.</text>
</comment>
<dbReference type="SMART" id="SM00267">
    <property type="entry name" value="GGDEF"/>
    <property type="match status" value="1"/>
</dbReference>
<dbReference type="Pfam" id="PF00990">
    <property type="entry name" value="GGDEF"/>
    <property type="match status" value="1"/>
</dbReference>
<dbReference type="NCBIfam" id="TIGR00254">
    <property type="entry name" value="GGDEF"/>
    <property type="match status" value="1"/>
</dbReference>
<dbReference type="PROSITE" id="PS50887">
    <property type="entry name" value="GGDEF"/>
    <property type="match status" value="1"/>
</dbReference>
<dbReference type="InterPro" id="IPR035965">
    <property type="entry name" value="PAS-like_dom_sf"/>
</dbReference>
<sequence>MINAEQMYSVLDTLPDPVFILTREGRYVGVFGGKDARYYHDGKGLVGHRITDLIKPIKAQWFLEQIEKALSTQSLLIVEYELSNKDVKGLPDEGPEEPIWFEGRVQALDFKVDGDDVVLWVASNISERHCLEVQLREMSDTDQLTGLYNRRKLERDLILHFEAFTRYGIPTSMLMFDLDNLKVINDSLGHLAGDKLISTLAKTCIAELRTNDIACRFGGDEFVIAMPALDQEQALQLAKRLHQRFINDLSHFSAADTKATVSMGVVSISAADVTYLDLLHRADTALYQAKRQGKNRIVSA</sequence>
<name>A0A364NR44_9GAMM</name>
<dbReference type="InterPro" id="IPR050469">
    <property type="entry name" value="Diguanylate_Cyclase"/>
</dbReference>
<dbReference type="Gene3D" id="3.30.70.270">
    <property type="match status" value="1"/>
</dbReference>
<dbReference type="OrthoDB" id="9812260at2"/>
<dbReference type="RefSeq" id="WP_112157584.1">
    <property type="nucleotide sequence ID" value="NZ_QKRX01000002.1"/>
</dbReference>
<dbReference type="FunFam" id="3.30.70.270:FF:000001">
    <property type="entry name" value="Diguanylate cyclase domain protein"/>
    <property type="match status" value="1"/>
</dbReference>
<dbReference type="InterPro" id="IPR000160">
    <property type="entry name" value="GGDEF_dom"/>
</dbReference>
<dbReference type="PANTHER" id="PTHR45138:SF9">
    <property type="entry name" value="DIGUANYLATE CYCLASE DGCM-RELATED"/>
    <property type="match status" value="1"/>
</dbReference>
<protein>
    <recommendedName>
        <fullName evidence="2">diguanylate cyclase</fullName>
        <ecNumber evidence="2">2.7.7.65</ecNumber>
    </recommendedName>
</protein>